<dbReference type="Proteomes" id="UP000886523">
    <property type="component" value="Unassembled WGS sequence"/>
</dbReference>
<accession>A0A9P6E1A4</accession>
<keyword evidence="2" id="KW-1185">Reference proteome</keyword>
<name>A0A9P6E1A4_9AGAM</name>
<proteinExistence type="predicted"/>
<organism evidence="1 2">
    <name type="scientific">Hydnum rufescens UP504</name>
    <dbReference type="NCBI Taxonomy" id="1448309"/>
    <lineage>
        <taxon>Eukaryota</taxon>
        <taxon>Fungi</taxon>
        <taxon>Dikarya</taxon>
        <taxon>Basidiomycota</taxon>
        <taxon>Agaricomycotina</taxon>
        <taxon>Agaricomycetes</taxon>
        <taxon>Cantharellales</taxon>
        <taxon>Hydnaceae</taxon>
        <taxon>Hydnum</taxon>
    </lineage>
</organism>
<sequence>MPIERDWTFSRPASFLLMDEPCPKASSGQLESEALLTSLVSIYPYSPHSLNNGIETLNSRSLPPTSMSLVLTVLRFRLPGKYLFGVRVHFSLPPLEFRHAPCKMYIVAVGLYKIGEDFPEAINLAWSSHPGREVFQLIMAQDHIRRPSPFSGPSVRRAHNHIQLLIQGPLGIIANKCCATIIDNQGSLNDHVRAWGTYTSTSMYQVWWRDGHPRKIPLFLSMLSTLNDEAFRLHILQKIGQACNTIISAENPIRGPLHSCRARAPGGCMGDMRATFLPRYVLQFKSLL</sequence>
<evidence type="ECO:0000313" key="1">
    <source>
        <dbReference type="EMBL" id="KAF9519159.1"/>
    </source>
</evidence>
<evidence type="ECO:0000313" key="2">
    <source>
        <dbReference type="Proteomes" id="UP000886523"/>
    </source>
</evidence>
<protein>
    <submittedName>
        <fullName evidence="1">Uncharacterized protein</fullName>
    </submittedName>
</protein>
<gene>
    <name evidence="1" type="ORF">BS47DRAFT_75282</name>
</gene>
<dbReference type="AlphaFoldDB" id="A0A9P6E1A4"/>
<comment type="caution">
    <text evidence="1">The sequence shown here is derived from an EMBL/GenBank/DDBJ whole genome shotgun (WGS) entry which is preliminary data.</text>
</comment>
<dbReference type="EMBL" id="MU128919">
    <property type="protein sequence ID" value="KAF9519159.1"/>
    <property type="molecule type" value="Genomic_DNA"/>
</dbReference>
<reference evidence="1" key="1">
    <citation type="journal article" date="2020" name="Nat. Commun.">
        <title>Large-scale genome sequencing of mycorrhizal fungi provides insights into the early evolution of symbiotic traits.</title>
        <authorList>
            <person name="Miyauchi S."/>
            <person name="Kiss E."/>
            <person name="Kuo A."/>
            <person name="Drula E."/>
            <person name="Kohler A."/>
            <person name="Sanchez-Garcia M."/>
            <person name="Morin E."/>
            <person name="Andreopoulos B."/>
            <person name="Barry K.W."/>
            <person name="Bonito G."/>
            <person name="Buee M."/>
            <person name="Carver A."/>
            <person name="Chen C."/>
            <person name="Cichocki N."/>
            <person name="Clum A."/>
            <person name="Culley D."/>
            <person name="Crous P.W."/>
            <person name="Fauchery L."/>
            <person name="Girlanda M."/>
            <person name="Hayes R.D."/>
            <person name="Keri Z."/>
            <person name="LaButti K."/>
            <person name="Lipzen A."/>
            <person name="Lombard V."/>
            <person name="Magnuson J."/>
            <person name="Maillard F."/>
            <person name="Murat C."/>
            <person name="Nolan M."/>
            <person name="Ohm R.A."/>
            <person name="Pangilinan J."/>
            <person name="Pereira M.F."/>
            <person name="Perotto S."/>
            <person name="Peter M."/>
            <person name="Pfister S."/>
            <person name="Riley R."/>
            <person name="Sitrit Y."/>
            <person name="Stielow J.B."/>
            <person name="Szollosi G."/>
            <person name="Zifcakova L."/>
            <person name="Stursova M."/>
            <person name="Spatafora J.W."/>
            <person name="Tedersoo L."/>
            <person name="Vaario L.M."/>
            <person name="Yamada A."/>
            <person name="Yan M."/>
            <person name="Wang P."/>
            <person name="Xu J."/>
            <person name="Bruns T."/>
            <person name="Baldrian P."/>
            <person name="Vilgalys R."/>
            <person name="Dunand C."/>
            <person name="Henrissat B."/>
            <person name="Grigoriev I.V."/>
            <person name="Hibbett D."/>
            <person name="Nagy L.G."/>
            <person name="Martin F.M."/>
        </authorList>
    </citation>
    <scope>NUCLEOTIDE SEQUENCE</scope>
    <source>
        <strain evidence="1">UP504</strain>
    </source>
</reference>